<dbReference type="EC" id="2.7.13.3" evidence="7"/>
<feature type="coiled-coil region" evidence="8">
    <location>
        <begin position="104"/>
        <end position="138"/>
    </location>
</feature>
<sequence length="380" mass="44499">MMAQKISDRALDYIINEMIEVVENSKDEIFNISEEARNEHEHLVKELKETKVKVMQHIEDGDQLEQKVRFSRQRLAEVSKYFDRYSENEIREVYEMTHAMQTKLAVLRQEESVLREKRDDLERRLISLNQTIERAEGLAGKISVVLNYLHDDFRQVNEMIEEAKEKQEFGLKIIEAQEEERRKISREIHDGPAQMLANILLRSELVERNFRKQDIDQGLIEIKSVRKMIRSSLYEVRRIIYDLRPMALDDLGLIPTIKKYVATISDYNDLKIEFTSMGEEKRLNQKYEIAFFRLVQEALQNAVKHAEASLIQVKLEIAKNNLTMIIKDNGKGFDPSMKRDKSFGLIGMRERVEMLEGKMDIKSMIGKGTTISIKVPYVPS</sequence>
<comment type="caution">
    <text evidence="10">The sequence shown here is derived from an EMBL/GenBank/DDBJ whole genome shotgun (WGS) entry which is preliminary data.</text>
</comment>
<comment type="function">
    <text evidence="7">Member of the two-component regulatory system DegS/DegU, which plays an important role in the transition growth phase.</text>
</comment>
<gene>
    <name evidence="10" type="ORF">KCX74_17750</name>
</gene>
<dbReference type="InterPro" id="IPR036890">
    <property type="entry name" value="HATPase_C_sf"/>
</dbReference>
<dbReference type="Pfam" id="PF07730">
    <property type="entry name" value="HisKA_3"/>
    <property type="match status" value="1"/>
</dbReference>
<evidence type="ECO:0000259" key="9">
    <source>
        <dbReference type="PROSITE" id="PS50109"/>
    </source>
</evidence>
<dbReference type="SMART" id="SM00387">
    <property type="entry name" value="HATPase_c"/>
    <property type="match status" value="1"/>
</dbReference>
<evidence type="ECO:0000256" key="8">
    <source>
        <dbReference type="SAM" id="Coils"/>
    </source>
</evidence>
<evidence type="ECO:0000256" key="2">
    <source>
        <dbReference type="ARBA" id="ARBA00022679"/>
    </source>
</evidence>
<dbReference type="Pfam" id="PF05384">
    <property type="entry name" value="DegS"/>
    <property type="match status" value="1"/>
</dbReference>
<dbReference type="GO" id="GO:0004721">
    <property type="term" value="F:phosphoprotein phosphatase activity"/>
    <property type="evidence" value="ECO:0007669"/>
    <property type="project" value="UniProtKB-UniRule"/>
</dbReference>
<keyword evidence="2 7" id="KW-0808">Transferase</keyword>
<dbReference type="InterPro" id="IPR003594">
    <property type="entry name" value="HATPase_dom"/>
</dbReference>
<dbReference type="PROSITE" id="PS50109">
    <property type="entry name" value="HIS_KIN"/>
    <property type="match status" value="1"/>
</dbReference>
<keyword evidence="7" id="KW-0963">Cytoplasm</keyword>
<dbReference type="GO" id="GO:0005737">
    <property type="term" value="C:cytoplasm"/>
    <property type="evidence" value="ECO:0007669"/>
    <property type="project" value="UniProtKB-SubCell"/>
</dbReference>
<keyword evidence="8" id="KW-0175">Coiled coil</keyword>
<dbReference type="EMBL" id="JAGSOT010000074">
    <property type="protein sequence ID" value="MBR7797872.1"/>
    <property type="molecule type" value="Genomic_DNA"/>
</dbReference>
<keyword evidence="7" id="KW-0378">Hydrolase</keyword>
<evidence type="ECO:0000313" key="11">
    <source>
        <dbReference type="Proteomes" id="UP000675284"/>
    </source>
</evidence>
<dbReference type="GO" id="GO:0016020">
    <property type="term" value="C:membrane"/>
    <property type="evidence" value="ECO:0007669"/>
    <property type="project" value="InterPro"/>
</dbReference>
<dbReference type="SUPFAM" id="SSF55874">
    <property type="entry name" value="ATPase domain of HSP90 chaperone/DNA topoisomerase II/histidine kinase"/>
    <property type="match status" value="1"/>
</dbReference>
<evidence type="ECO:0000256" key="7">
    <source>
        <dbReference type="PIRNR" id="PIRNR003169"/>
    </source>
</evidence>
<name>A0A941DYE2_9BACI</name>
<keyword evidence="6 7" id="KW-0902">Two-component regulatory system</keyword>
<dbReference type="PANTHER" id="PTHR24421">
    <property type="entry name" value="NITRATE/NITRITE SENSOR PROTEIN NARX-RELATED"/>
    <property type="match status" value="1"/>
</dbReference>
<evidence type="ECO:0000256" key="3">
    <source>
        <dbReference type="ARBA" id="ARBA00022741"/>
    </source>
</evidence>
<dbReference type="Proteomes" id="UP000675284">
    <property type="component" value="Unassembled WGS sequence"/>
</dbReference>
<evidence type="ECO:0000313" key="10">
    <source>
        <dbReference type="EMBL" id="MBR7797872.1"/>
    </source>
</evidence>
<keyword evidence="4 7" id="KW-0418">Kinase</keyword>
<proteinExistence type="predicted"/>
<organism evidence="10 11">
    <name type="scientific">Virgibacillus salarius</name>
    <dbReference type="NCBI Taxonomy" id="447199"/>
    <lineage>
        <taxon>Bacteria</taxon>
        <taxon>Bacillati</taxon>
        <taxon>Bacillota</taxon>
        <taxon>Bacilli</taxon>
        <taxon>Bacillales</taxon>
        <taxon>Bacillaceae</taxon>
        <taxon>Virgibacillus</taxon>
    </lineage>
</organism>
<dbReference type="InterPro" id="IPR005467">
    <property type="entry name" value="His_kinase_dom"/>
</dbReference>
<dbReference type="AlphaFoldDB" id="A0A941DYE2"/>
<keyword evidence="5 7" id="KW-0067">ATP-binding</keyword>
<comment type="catalytic activity">
    <reaction evidence="1 7">
        <text>ATP + protein L-histidine = ADP + protein N-phospho-L-histidine.</text>
        <dbReference type="EC" id="2.7.13.3"/>
    </reaction>
</comment>
<dbReference type="GO" id="GO:0000155">
    <property type="term" value="F:phosphorelay sensor kinase activity"/>
    <property type="evidence" value="ECO:0007669"/>
    <property type="project" value="UniProtKB-UniRule"/>
</dbReference>
<keyword evidence="3 7" id="KW-0547">Nucleotide-binding</keyword>
<dbReference type="InterPro" id="IPR050482">
    <property type="entry name" value="Sensor_HK_TwoCompSys"/>
</dbReference>
<dbReference type="PIRSF" id="PIRSF003169">
    <property type="entry name" value="STHK_DegS"/>
    <property type="match status" value="1"/>
</dbReference>
<dbReference type="Pfam" id="PF02518">
    <property type="entry name" value="HATPase_c"/>
    <property type="match status" value="1"/>
</dbReference>
<reference evidence="10" key="1">
    <citation type="submission" date="2021-04" db="EMBL/GenBank/DDBJ databases">
        <title>Isolation and polyphasic classification of algal microorganism.</title>
        <authorList>
            <person name="Wang S."/>
        </authorList>
    </citation>
    <scope>NUCLEOTIDE SEQUENCE</scope>
    <source>
        <strain evidence="10">720a</strain>
    </source>
</reference>
<feature type="domain" description="Histidine kinase" evidence="9">
    <location>
        <begin position="183"/>
        <end position="379"/>
    </location>
</feature>
<evidence type="ECO:0000256" key="6">
    <source>
        <dbReference type="ARBA" id="ARBA00023012"/>
    </source>
</evidence>
<dbReference type="InterPro" id="IPR016381">
    <property type="entry name" value="Sig_transdc_His_kinase_DegS"/>
</dbReference>
<comment type="subcellular location">
    <subcellularLocation>
        <location evidence="7">Cytoplasm</location>
    </subcellularLocation>
</comment>
<dbReference type="GO" id="GO:0005524">
    <property type="term" value="F:ATP binding"/>
    <property type="evidence" value="ECO:0007669"/>
    <property type="project" value="UniProtKB-UniRule"/>
</dbReference>
<keyword evidence="7" id="KW-0904">Protein phosphatase</keyword>
<evidence type="ECO:0000256" key="4">
    <source>
        <dbReference type="ARBA" id="ARBA00022777"/>
    </source>
</evidence>
<keyword evidence="11" id="KW-1185">Reference proteome</keyword>
<dbReference type="PANTHER" id="PTHR24421:SF55">
    <property type="entry name" value="SENSOR HISTIDINE KINASE YDFH"/>
    <property type="match status" value="1"/>
</dbReference>
<dbReference type="Gene3D" id="1.20.5.1930">
    <property type="match status" value="1"/>
</dbReference>
<accession>A0A941DYE2</accession>
<dbReference type="Gene3D" id="3.30.565.10">
    <property type="entry name" value="Histidine kinase-like ATPase, C-terminal domain"/>
    <property type="match status" value="1"/>
</dbReference>
<evidence type="ECO:0000256" key="1">
    <source>
        <dbReference type="ARBA" id="ARBA00000085"/>
    </source>
</evidence>
<dbReference type="EC" id="3.1.3.-" evidence="7"/>
<dbReference type="GO" id="GO:0046983">
    <property type="term" value="F:protein dimerization activity"/>
    <property type="evidence" value="ECO:0007669"/>
    <property type="project" value="InterPro"/>
</dbReference>
<dbReference type="CDD" id="cd16917">
    <property type="entry name" value="HATPase_UhpB-NarQ-NarX-like"/>
    <property type="match status" value="1"/>
</dbReference>
<dbReference type="InterPro" id="IPR011712">
    <property type="entry name" value="Sig_transdc_His_kin_sub3_dim/P"/>
</dbReference>
<dbReference type="InterPro" id="IPR008595">
    <property type="entry name" value="DegS"/>
</dbReference>
<evidence type="ECO:0000256" key="5">
    <source>
        <dbReference type="ARBA" id="ARBA00022840"/>
    </source>
</evidence>
<protein>
    <recommendedName>
        <fullName evidence="7">Signal transduction histidine-protein kinase/phosphatase DegS</fullName>
        <ecNumber evidence="7">2.7.13.3</ecNumber>
        <ecNumber evidence="7">3.1.3.-</ecNumber>
    </recommendedName>
</protein>